<accession>A0AAN7NBA0</accession>
<organism evidence="1 2">
    <name type="scientific">Mycteria americana</name>
    <name type="common">Wood stork</name>
    <dbReference type="NCBI Taxonomy" id="33587"/>
    <lineage>
        <taxon>Eukaryota</taxon>
        <taxon>Metazoa</taxon>
        <taxon>Chordata</taxon>
        <taxon>Craniata</taxon>
        <taxon>Vertebrata</taxon>
        <taxon>Euteleostomi</taxon>
        <taxon>Archelosauria</taxon>
        <taxon>Archosauria</taxon>
        <taxon>Dinosauria</taxon>
        <taxon>Saurischia</taxon>
        <taxon>Theropoda</taxon>
        <taxon>Coelurosauria</taxon>
        <taxon>Aves</taxon>
        <taxon>Neognathae</taxon>
        <taxon>Neoaves</taxon>
        <taxon>Aequornithes</taxon>
        <taxon>Ciconiiformes</taxon>
        <taxon>Ciconiidae</taxon>
        <taxon>Mycteria</taxon>
    </lineage>
</organism>
<protein>
    <submittedName>
        <fullName evidence="1">Uncharacterized protein</fullName>
    </submittedName>
</protein>
<gene>
    <name evidence="1" type="ORF">QYF61_018469</name>
</gene>
<name>A0AAN7NBA0_MYCAM</name>
<dbReference type="EMBL" id="JAUNZN010000032">
    <property type="protein sequence ID" value="KAK4807128.1"/>
    <property type="molecule type" value="Genomic_DNA"/>
</dbReference>
<evidence type="ECO:0000313" key="1">
    <source>
        <dbReference type="EMBL" id="KAK4807128.1"/>
    </source>
</evidence>
<keyword evidence="2" id="KW-1185">Reference proteome</keyword>
<dbReference type="AlphaFoldDB" id="A0AAN7NBA0"/>
<dbReference type="Proteomes" id="UP001333110">
    <property type="component" value="Unassembled WGS sequence"/>
</dbReference>
<sequence length="118" mass="13308">MERGIQYLKELAVLEVIYGDLDNEQLSKDPDEVQCTRPMWQKLVTVPSTRVHTRVPACPVQQHRNSSDALAICQPRRKAIAVIKMFPGTAEVTPVKTFLTTVPQNILATKLERYGFDG</sequence>
<reference evidence="1 2" key="1">
    <citation type="journal article" date="2023" name="J. Hered.">
        <title>Chromosome-level genome of the wood stork (Mycteria americana) provides insight into avian chromosome evolution.</title>
        <authorList>
            <person name="Flamio R. Jr."/>
            <person name="Ramstad K.M."/>
        </authorList>
    </citation>
    <scope>NUCLEOTIDE SEQUENCE [LARGE SCALE GENOMIC DNA]</scope>
    <source>
        <strain evidence="1">JAX WOST 10</strain>
    </source>
</reference>
<comment type="caution">
    <text evidence="1">The sequence shown here is derived from an EMBL/GenBank/DDBJ whole genome shotgun (WGS) entry which is preliminary data.</text>
</comment>
<proteinExistence type="predicted"/>
<evidence type="ECO:0000313" key="2">
    <source>
        <dbReference type="Proteomes" id="UP001333110"/>
    </source>
</evidence>